<protein>
    <submittedName>
        <fullName evidence="1">Cytidylate kinase family protein</fullName>
    </submittedName>
</protein>
<dbReference type="Proteomes" id="UP001469749">
    <property type="component" value="Unassembled WGS sequence"/>
</dbReference>
<keyword evidence="1" id="KW-0418">Kinase</keyword>
<accession>A0ABV1B531</accession>
<keyword evidence="1" id="KW-0808">Transferase</keyword>
<sequence>MYRVMLEAFVRSIMEKMGVSEPEAHRLIIKTDKYRADYYKYYTGGHEWTNPINYDLTLNSDRIGRDECVNLLNWYCKEKFHL</sequence>
<name>A0ABV1B531_9FIRM</name>
<dbReference type="EMBL" id="JBBMEK010000101">
    <property type="protein sequence ID" value="MEQ2365272.1"/>
    <property type="molecule type" value="Genomic_DNA"/>
</dbReference>
<evidence type="ECO:0000313" key="2">
    <source>
        <dbReference type="Proteomes" id="UP001469749"/>
    </source>
</evidence>
<gene>
    <name evidence="1" type="ORF">WMO25_09215</name>
</gene>
<dbReference type="Gene3D" id="3.40.50.300">
    <property type="entry name" value="P-loop containing nucleotide triphosphate hydrolases"/>
    <property type="match status" value="1"/>
</dbReference>
<proteinExistence type="predicted"/>
<dbReference type="InterPro" id="IPR027417">
    <property type="entry name" value="P-loop_NTPase"/>
</dbReference>
<evidence type="ECO:0000313" key="1">
    <source>
        <dbReference type="EMBL" id="MEQ2365272.1"/>
    </source>
</evidence>
<keyword evidence="2" id="KW-1185">Reference proteome</keyword>
<comment type="caution">
    <text evidence="1">The sequence shown here is derived from an EMBL/GenBank/DDBJ whole genome shotgun (WGS) entry which is preliminary data.</text>
</comment>
<dbReference type="Pfam" id="PF13189">
    <property type="entry name" value="Cytidylate_kin2"/>
    <property type="match status" value="1"/>
</dbReference>
<dbReference type="GO" id="GO:0016301">
    <property type="term" value="F:kinase activity"/>
    <property type="evidence" value="ECO:0007669"/>
    <property type="project" value="UniProtKB-KW"/>
</dbReference>
<dbReference type="RefSeq" id="WP_349085089.1">
    <property type="nucleotide sequence ID" value="NZ_JBBMEK010000101.1"/>
</dbReference>
<organism evidence="1 2">
    <name type="scientific">Coprococcus intestinihominis</name>
    <dbReference type="NCBI Taxonomy" id="3133154"/>
    <lineage>
        <taxon>Bacteria</taxon>
        <taxon>Bacillati</taxon>
        <taxon>Bacillota</taxon>
        <taxon>Clostridia</taxon>
        <taxon>Lachnospirales</taxon>
        <taxon>Lachnospiraceae</taxon>
        <taxon>Coprococcus</taxon>
    </lineage>
</organism>
<reference evidence="1 2" key="1">
    <citation type="submission" date="2024-03" db="EMBL/GenBank/DDBJ databases">
        <title>Human intestinal bacterial collection.</title>
        <authorList>
            <person name="Pauvert C."/>
            <person name="Hitch T.C.A."/>
            <person name="Clavel T."/>
        </authorList>
    </citation>
    <scope>NUCLEOTIDE SEQUENCE [LARGE SCALE GENOMIC DNA]</scope>
    <source>
        <strain evidence="1 2">CLA-AA-H190</strain>
    </source>
</reference>